<comment type="caution">
    <text evidence="2">The sequence shown here is derived from an EMBL/GenBank/DDBJ whole genome shotgun (WGS) entry which is preliminary data.</text>
</comment>
<dbReference type="EMBL" id="BRXX01000050">
    <property type="protein sequence ID" value="GMH85602.1"/>
    <property type="molecule type" value="Genomic_DNA"/>
</dbReference>
<proteinExistence type="predicted"/>
<organism evidence="2 3">
    <name type="scientific">Triparma verrucosa</name>
    <dbReference type="NCBI Taxonomy" id="1606542"/>
    <lineage>
        <taxon>Eukaryota</taxon>
        <taxon>Sar</taxon>
        <taxon>Stramenopiles</taxon>
        <taxon>Ochrophyta</taxon>
        <taxon>Bolidophyceae</taxon>
        <taxon>Parmales</taxon>
        <taxon>Triparmaceae</taxon>
        <taxon>Triparma</taxon>
    </lineage>
</organism>
<reference evidence="3" key="1">
    <citation type="journal article" date="2023" name="Commun. Biol.">
        <title>Genome analysis of Parmales, the sister group of diatoms, reveals the evolutionary specialization of diatoms from phago-mixotrophs to photoautotrophs.</title>
        <authorList>
            <person name="Ban H."/>
            <person name="Sato S."/>
            <person name="Yoshikawa S."/>
            <person name="Yamada K."/>
            <person name="Nakamura Y."/>
            <person name="Ichinomiya M."/>
            <person name="Sato N."/>
            <person name="Blanc-Mathieu R."/>
            <person name="Endo H."/>
            <person name="Kuwata A."/>
            <person name="Ogata H."/>
        </authorList>
    </citation>
    <scope>NUCLEOTIDE SEQUENCE [LARGE SCALE GENOMIC DNA]</scope>
    <source>
        <strain evidence="3">NIES 3699</strain>
    </source>
</reference>
<evidence type="ECO:0000313" key="2">
    <source>
        <dbReference type="EMBL" id="GMH85602.1"/>
    </source>
</evidence>
<name>A0A9W7B845_9STRA</name>
<gene>
    <name evidence="2" type="ORF">TrVE_jg5189</name>
</gene>
<dbReference type="AlphaFoldDB" id="A0A9W7B845"/>
<sequence>MSNQTLNSTPTGKPRRASILELWENARSRKEEHAYDENNDIGASDVLSPGTARLDKVREQRQRRHSLNRASASNRGDESTGDSRTGDKKPVAVRRPSRVPPAIPGQMGSAMMMVLPTKTSPHATSQHPFQPKQQQEERSQQRREYGEFGEYGDGGNRVDESEYVEEAVKNDVDVFSTGLSAISASQTEGFKRRLRTDYL</sequence>
<keyword evidence="3" id="KW-1185">Reference proteome</keyword>
<dbReference type="Proteomes" id="UP001165160">
    <property type="component" value="Unassembled WGS sequence"/>
</dbReference>
<protein>
    <submittedName>
        <fullName evidence="2">Uncharacterized protein</fullName>
    </submittedName>
</protein>
<evidence type="ECO:0000256" key="1">
    <source>
        <dbReference type="SAM" id="MobiDB-lite"/>
    </source>
</evidence>
<feature type="compositionally biased region" description="Basic and acidic residues" evidence="1">
    <location>
        <begin position="134"/>
        <end position="146"/>
    </location>
</feature>
<feature type="compositionally biased region" description="Polar residues" evidence="1">
    <location>
        <begin position="117"/>
        <end position="132"/>
    </location>
</feature>
<accession>A0A9W7B845</accession>
<evidence type="ECO:0000313" key="3">
    <source>
        <dbReference type="Proteomes" id="UP001165160"/>
    </source>
</evidence>
<feature type="region of interest" description="Disordered" evidence="1">
    <location>
        <begin position="29"/>
        <end position="161"/>
    </location>
</feature>